<dbReference type="EMBL" id="DSVQ01000007">
    <property type="protein sequence ID" value="HGT38352.1"/>
    <property type="molecule type" value="Genomic_DNA"/>
</dbReference>
<dbReference type="AlphaFoldDB" id="A0A7C4LJ73"/>
<gene>
    <name evidence="1" type="ORF">ENS64_03695</name>
</gene>
<organism evidence="1">
    <name type="scientific">Schlesneria paludicola</name>
    <dbReference type="NCBI Taxonomy" id="360056"/>
    <lineage>
        <taxon>Bacteria</taxon>
        <taxon>Pseudomonadati</taxon>
        <taxon>Planctomycetota</taxon>
        <taxon>Planctomycetia</taxon>
        <taxon>Planctomycetales</taxon>
        <taxon>Planctomycetaceae</taxon>
        <taxon>Schlesneria</taxon>
    </lineage>
</organism>
<protein>
    <submittedName>
        <fullName evidence="1">Uncharacterized protein</fullName>
    </submittedName>
</protein>
<sequence>MTRCILIVLSAVAAITMGVWWMRAGSAMADPLSIRRLAPTAPVLRGSPHHPVQVELAVTNTTPRPIKLAPLKMACNCQIAKAPDPVIAPYGTPHVSRALRYPPARQALVPVEFRSPAGERLARTEIVLEADRRVPYFVRCPELVEIFIVDGVSDGAWTTSATSLEAVEAPPFVTGARVATGADLVTVSMTSGEQSAAGVSECQRTYQLRFELLDAARNAPRESPSLRGTAVLELRDGTEKKIAWTIVRKAPLALTFDAASGSVRGTRRGGAQGVVSLRCVPEGSGARSPDRFEAGQPIVAKLERGRTQPQFIEARSEGPSGVVAVSVPVP</sequence>
<name>A0A7C4LJ73_9PLAN</name>
<accession>A0A7C4LJ73</accession>
<evidence type="ECO:0000313" key="1">
    <source>
        <dbReference type="EMBL" id="HGT38352.1"/>
    </source>
</evidence>
<proteinExistence type="predicted"/>
<comment type="caution">
    <text evidence="1">The sequence shown here is derived from an EMBL/GenBank/DDBJ whole genome shotgun (WGS) entry which is preliminary data.</text>
</comment>
<reference evidence="1" key="1">
    <citation type="journal article" date="2020" name="mSystems">
        <title>Genome- and Community-Level Interaction Insights into Carbon Utilization and Element Cycling Functions of Hydrothermarchaeota in Hydrothermal Sediment.</title>
        <authorList>
            <person name="Zhou Z."/>
            <person name="Liu Y."/>
            <person name="Xu W."/>
            <person name="Pan J."/>
            <person name="Luo Z.H."/>
            <person name="Li M."/>
        </authorList>
    </citation>
    <scope>NUCLEOTIDE SEQUENCE [LARGE SCALE GENOMIC DNA]</scope>
    <source>
        <strain evidence="1">SpSt-508</strain>
    </source>
</reference>